<dbReference type="EMBL" id="MCRI01000038">
    <property type="protein sequence ID" value="ODN65820.1"/>
    <property type="molecule type" value="Genomic_DNA"/>
</dbReference>
<keyword evidence="3" id="KW-1185">Reference proteome</keyword>
<organism evidence="2 3">
    <name type="scientific">Methylophaga muralis</name>
    <dbReference type="NCBI Taxonomy" id="291169"/>
    <lineage>
        <taxon>Bacteria</taxon>
        <taxon>Pseudomonadati</taxon>
        <taxon>Pseudomonadota</taxon>
        <taxon>Gammaproteobacteria</taxon>
        <taxon>Thiotrichales</taxon>
        <taxon>Piscirickettsiaceae</taxon>
        <taxon>Methylophaga</taxon>
    </lineage>
</organism>
<sequence>MKTPMFLVLPILASLSLPLLADEMEDNKQCELIANLTGDYYHHKQSGKSKQEVEQSLRPEFANDEFLRVVDLAINLAYTFPDDLPEETVEQQVFQGCEQHQP</sequence>
<accession>A0A1E3GP64</accession>
<dbReference type="STRING" id="291169.A9E74_02428"/>
<dbReference type="PATRIC" id="fig|291169.3.peg.2448"/>
<comment type="caution">
    <text evidence="2">The sequence shown here is derived from an EMBL/GenBank/DDBJ whole genome shotgun (WGS) entry which is preliminary data.</text>
</comment>
<dbReference type="Proteomes" id="UP000094379">
    <property type="component" value="Unassembled WGS sequence"/>
</dbReference>
<proteinExistence type="predicted"/>
<name>A0A1E3GP64_9GAMM</name>
<keyword evidence="1" id="KW-0732">Signal</keyword>
<reference evidence="2 3" key="1">
    <citation type="submission" date="2016-07" db="EMBL/GenBank/DDBJ databases">
        <title>Draft Genome Sequence of Methylophaga muralis Bur 1.</title>
        <authorList>
            <person name="Vasilenko O.V."/>
            <person name="Doronina N.V."/>
            <person name="Shmareva M.N."/>
            <person name="Tarlachkov S.V."/>
            <person name="Mustakhimov I."/>
            <person name="Trotsenko Y.A."/>
        </authorList>
    </citation>
    <scope>NUCLEOTIDE SEQUENCE [LARGE SCALE GENOMIC DNA]</scope>
    <source>
        <strain evidence="2 3">Bur 1</strain>
    </source>
</reference>
<gene>
    <name evidence="2" type="ORF">A9E74_02428</name>
</gene>
<dbReference type="RefSeq" id="WP_069296816.1">
    <property type="nucleotide sequence ID" value="NZ_MCRI01000038.1"/>
</dbReference>
<dbReference type="AlphaFoldDB" id="A0A1E3GP64"/>
<evidence type="ECO:0008006" key="4">
    <source>
        <dbReference type="Google" id="ProtNLM"/>
    </source>
</evidence>
<protein>
    <recommendedName>
        <fullName evidence="4">Rap1a immunity protein domain-containing protein</fullName>
    </recommendedName>
</protein>
<feature type="signal peptide" evidence="1">
    <location>
        <begin position="1"/>
        <end position="21"/>
    </location>
</feature>
<evidence type="ECO:0000256" key="1">
    <source>
        <dbReference type="SAM" id="SignalP"/>
    </source>
</evidence>
<evidence type="ECO:0000313" key="3">
    <source>
        <dbReference type="Proteomes" id="UP000094379"/>
    </source>
</evidence>
<feature type="chain" id="PRO_5009128502" description="Rap1a immunity protein domain-containing protein" evidence="1">
    <location>
        <begin position="22"/>
        <end position="102"/>
    </location>
</feature>
<evidence type="ECO:0000313" key="2">
    <source>
        <dbReference type="EMBL" id="ODN65820.1"/>
    </source>
</evidence>